<name>A0A1I6K0C2_9FIRM</name>
<evidence type="ECO:0000313" key="3">
    <source>
        <dbReference type="Proteomes" id="UP000199659"/>
    </source>
</evidence>
<dbReference type="OrthoDB" id="3477708at2"/>
<dbReference type="AlphaFoldDB" id="A0A1I6K0C2"/>
<accession>A0A1I6K0C2</accession>
<keyword evidence="3" id="KW-1185">Reference proteome</keyword>
<dbReference type="STRING" id="37658.SAMN05661086_02149"/>
<dbReference type="Pfam" id="PF22481">
    <property type="entry name" value="DUF6985"/>
    <property type="match status" value="1"/>
</dbReference>
<proteinExistence type="predicted"/>
<reference evidence="2 3" key="1">
    <citation type="submission" date="2016-10" db="EMBL/GenBank/DDBJ databases">
        <authorList>
            <person name="de Groot N.N."/>
        </authorList>
    </citation>
    <scope>NUCLEOTIDE SEQUENCE [LARGE SCALE GENOMIC DNA]</scope>
    <source>
        <strain evidence="2 3">743A</strain>
    </source>
</reference>
<evidence type="ECO:0000259" key="1">
    <source>
        <dbReference type="Pfam" id="PF22481"/>
    </source>
</evidence>
<dbReference type="EMBL" id="FOYZ01000007">
    <property type="protein sequence ID" value="SFR84673.1"/>
    <property type="molecule type" value="Genomic_DNA"/>
</dbReference>
<dbReference type="Proteomes" id="UP000199659">
    <property type="component" value="Unassembled WGS sequence"/>
</dbReference>
<dbReference type="InterPro" id="IPR054254">
    <property type="entry name" value="DUF6985"/>
</dbReference>
<organism evidence="2 3">
    <name type="scientific">Anaeromicropila populeti</name>
    <dbReference type="NCBI Taxonomy" id="37658"/>
    <lineage>
        <taxon>Bacteria</taxon>
        <taxon>Bacillati</taxon>
        <taxon>Bacillota</taxon>
        <taxon>Clostridia</taxon>
        <taxon>Lachnospirales</taxon>
        <taxon>Lachnospiraceae</taxon>
        <taxon>Anaeromicropila</taxon>
    </lineage>
</organism>
<gene>
    <name evidence="2" type="ORF">SAMN05661086_02149</name>
</gene>
<sequence>MNDKVFGELAFQYGWRRKEVFNIWGSESEVTLVVSGSEGKEILETQRDAYKNYLANKDKIVQEIEKAIYEFYLSVVDEYRDMLEDEADELAPYVESSLDMKPLVTPIEIVILKMKDTQEIGFIFECTWDIDAGLAVRIEDGEIVEVGDQTIAL</sequence>
<dbReference type="RefSeq" id="WP_092560677.1">
    <property type="nucleotide sequence ID" value="NZ_FOYZ01000007.1"/>
</dbReference>
<protein>
    <recommendedName>
        <fullName evidence="1">DUF6985 domain-containing protein</fullName>
    </recommendedName>
</protein>
<evidence type="ECO:0000313" key="2">
    <source>
        <dbReference type="EMBL" id="SFR84673.1"/>
    </source>
</evidence>
<feature type="domain" description="DUF6985" evidence="1">
    <location>
        <begin position="5"/>
        <end position="152"/>
    </location>
</feature>